<sequence length="224" mass="22383">MSKMFIIITLLSAIAVSALSDTNTSCYTDIGNLKSAGTSPFQSLGMCETTCQKAQKAVAAVQGTECYCGDKLPSLDAQVSIKECDTACPGFPNEKCGGSSTWTFLSGSHPEHETGIVTADHSDYASLSVNPTMVQTGSVATGTNPPSSTIPSSILTAPSAEAYPNHPNVASSSLAVSASVSPSASSAASASASSSVTADSGVSSVNAPGFVSLVGIVGLLGAVF</sequence>
<dbReference type="EMBL" id="ML742093">
    <property type="protein sequence ID" value="KAE8150484.1"/>
    <property type="molecule type" value="Genomic_DNA"/>
</dbReference>
<evidence type="ECO:0000313" key="4">
    <source>
        <dbReference type="Proteomes" id="UP000325780"/>
    </source>
</evidence>
<name>A0A5N6TW36_ASPAV</name>
<evidence type="ECO:0000259" key="2">
    <source>
        <dbReference type="PROSITE" id="PS51212"/>
    </source>
</evidence>
<feature type="domain" description="WSC" evidence="2">
    <location>
        <begin position="20"/>
        <end position="108"/>
    </location>
</feature>
<gene>
    <name evidence="3" type="ORF">BDV25DRAFT_154309</name>
</gene>
<proteinExistence type="predicted"/>
<dbReference type="OrthoDB" id="2019572at2759"/>
<keyword evidence="4" id="KW-1185">Reference proteome</keyword>
<accession>A0A5N6TW36</accession>
<dbReference type="PROSITE" id="PS51212">
    <property type="entry name" value="WSC"/>
    <property type="match status" value="1"/>
</dbReference>
<dbReference type="Proteomes" id="UP000325780">
    <property type="component" value="Unassembled WGS sequence"/>
</dbReference>
<feature type="chain" id="PRO_5025065423" description="WSC domain-containing protein" evidence="1">
    <location>
        <begin position="21"/>
        <end position="224"/>
    </location>
</feature>
<dbReference type="Pfam" id="PF01822">
    <property type="entry name" value="WSC"/>
    <property type="match status" value="1"/>
</dbReference>
<reference evidence="3 4" key="1">
    <citation type="submission" date="2019-04" db="EMBL/GenBank/DDBJ databases">
        <title>Friends and foes A comparative genomics study of 23 Aspergillus species from section Flavi.</title>
        <authorList>
            <consortium name="DOE Joint Genome Institute"/>
            <person name="Kjaerbolling I."/>
            <person name="Vesth T."/>
            <person name="Frisvad J.C."/>
            <person name="Nybo J.L."/>
            <person name="Theobald S."/>
            <person name="Kildgaard S."/>
            <person name="Isbrandt T."/>
            <person name="Kuo A."/>
            <person name="Sato A."/>
            <person name="Lyhne E.K."/>
            <person name="Kogle M.E."/>
            <person name="Wiebenga A."/>
            <person name="Kun R.S."/>
            <person name="Lubbers R.J."/>
            <person name="Makela M.R."/>
            <person name="Barry K."/>
            <person name="Chovatia M."/>
            <person name="Clum A."/>
            <person name="Daum C."/>
            <person name="Haridas S."/>
            <person name="He G."/>
            <person name="LaButti K."/>
            <person name="Lipzen A."/>
            <person name="Mondo S."/>
            <person name="Riley R."/>
            <person name="Salamov A."/>
            <person name="Simmons B.A."/>
            <person name="Magnuson J.K."/>
            <person name="Henrissat B."/>
            <person name="Mortensen U.H."/>
            <person name="Larsen T.O."/>
            <person name="Devries R.P."/>
            <person name="Grigoriev I.V."/>
            <person name="Machida M."/>
            <person name="Baker S.E."/>
            <person name="Andersen M.R."/>
        </authorList>
    </citation>
    <scope>NUCLEOTIDE SEQUENCE [LARGE SCALE GENOMIC DNA]</scope>
    <source>
        <strain evidence="3 4">IBT 18842</strain>
    </source>
</reference>
<organism evidence="3 4">
    <name type="scientific">Aspergillus avenaceus</name>
    <dbReference type="NCBI Taxonomy" id="36643"/>
    <lineage>
        <taxon>Eukaryota</taxon>
        <taxon>Fungi</taxon>
        <taxon>Dikarya</taxon>
        <taxon>Ascomycota</taxon>
        <taxon>Pezizomycotina</taxon>
        <taxon>Eurotiomycetes</taxon>
        <taxon>Eurotiomycetidae</taxon>
        <taxon>Eurotiales</taxon>
        <taxon>Aspergillaceae</taxon>
        <taxon>Aspergillus</taxon>
        <taxon>Aspergillus subgen. Circumdati</taxon>
    </lineage>
</organism>
<evidence type="ECO:0000313" key="3">
    <source>
        <dbReference type="EMBL" id="KAE8150484.1"/>
    </source>
</evidence>
<dbReference type="SMART" id="SM00321">
    <property type="entry name" value="WSC"/>
    <property type="match status" value="1"/>
</dbReference>
<protein>
    <recommendedName>
        <fullName evidence="2">WSC domain-containing protein</fullName>
    </recommendedName>
</protein>
<evidence type="ECO:0000256" key="1">
    <source>
        <dbReference type="SAM" id="SignalP"/>
    </source>
</evidence>
<dbReference type="InterPro" id="IPR002889">
    <property type="entry name" value="WSC_carb-bd"/>
</dbReference>
<feature type="signal peptide" evidence="1">
    <location>
        <begin position="1"/>
        <end position="20"/>
    </location>
</feature>
<keyword evidence="1" id="KW-0732">Signal</keyword>
<dbReference type="AlphaFoldDB" id="A0A5N6TW36"/>